<dbReference type="EMBL" id="LR901475">
    <property type="protein sequence ID" value="CAD7248708.1"/>
    <property type="molecule type" value="Genomic_DNA"/>
</dbReference>
<sequence length="121" mass="13327">MASLQDAMHRAVRLLHRFPSEKFMVMVSNPWLARVVACYMSASGSRRVAPIHEQLSPALWGQALSIFQEEGVLASTFLPPAVLPVEGVAAILLLEPPPRGYLDHLIRISAEGHPVGIFLLY</sequence>
<dbReference type="AlphaFoldDB" id="A0A7R8XDS3"/>
<dbReference type="EMBL" id="CAJPEV010001958">
    <property type="protein sequence ID" value="CAG0895074.1"/>
    <property type="molecule type" value="Genomic_DNA"/>
</dbReference>
<organism evidence="1">
    <name type="scientific">Darwinula stevensoni</name>
    <dbReference type="NCBI Taxonomy" id="69355"/>
    <lineage>
        <taxon>Eukaryota</taxon>
        <taxon>Metazoa</taxon>
        <taxon>Ecdysozoa</taxon>
        <taxon>Arthropoda</taxon>
        <taxon>Crustacea</taxon>
        <taxon>Oligostraca</taxon>
        <taxon>Ostracoda</taxon>
        <taxon>Podocopa</taxon>
        <taxon>Podocopida</taxon>
        <taxon>Darwinulocopina</taxon>
        <taxon>Darwinuloidea</taxon>
        <taxon>Darwinulidae</taxon>
        <taxon>Darwinula</taxon>
    </lineage>
</organism>
<accession>A0A7R8XDS3</accession>
<evidence type="ECO:0000313" key="1">
    <source>
        <dbReference type="EMBL" id="CAD7248708.1"/>
    </source>
</evidence>
<protein>
    <submittedName>
        <fullName evidence="1">Uncharacterized protein</fullName>
    </submittedName>
</protein>
<gene>
    <name evidence="1" type="ORF">DSTB1V02_LOCUS8517</name>
</gene>
<evidence type="ECO:0000313" key="2">
    <source>
        <dbReference type="Proteomes" id="UP000677054"/>
    </source>
</evidence>
<keyword evidence="2" id="KW-1185">Reference proteome</keyword>
<reference evidence="1" key="1">
    <citation type="submission" date="2020-11" db="EMBL/GenBank/DDBJ databases">
        <authorList>
            <person name="Tran Van P."/>
        </authorList>
    </citation>
    <scope>NUCLEOTIDE SEQUENCE</scope>
</reference>
<dbReference type="Proteomes" id="UP000677054">
    <property type="component" value="Unassembled WGS sequence"/>
</dbReference>
<proteinExistence type="predicted"/>
<name>A0A7R8XDS3_9CRUS</name>